<dbReference type="EMBL" id="LMCB01000017">
    <property type="protein sequence ID" value="KZL19008.1"/>
    <property type="molecule type" value="Genomic_DNA"/>
</dbReference>
<dbReference type="STRING" id="989403.SAMN05421798_101514"/>
<dbReference type="Pfam" id="PF12833">
    <property type="entry name" value="HTH_18"/>
    <property type="match status" value="1"/>
</dbReference>
<dbReference type="InterPro" id="IPR011256">
    <property type="entry name" value="Reg_factor_effector_dom_sf"/>
</dbReference>
<dbReference type="PANTHER" id="PTHR40055:SF1">
    <property type="entry name" value="TRANSCRIPTIONAL REGULATOR YGIV-RELATED"/>
    <property type="match status" value="1"/>
</dbReference>
<evidence type="ECO:0000256" key="2">
    <source>
        <dbReference type="ARBA" id="ARBA00023163"/>
    </source>
</evidence>
<evidence type="ECO:0000259" key="3">
    <source>
        <dbReference type="PROSITE" id="PS01124"/>
    </source>
</evidence>
<feature type="domain" description="HTH araC/xylS-type" evidence="3">
    <location>
        <begin position="32"/>
        <end position="131"/>
    </location>
</feature>
<dbReference type="InterPro" id="IPR018060">
    <property type="entry name" value="HTH_AraC"/>
</dbReference>
<comment type="caution">
    <text evidence="4">The sequence shown here is derived from an EMBL/GenBank/DDBJ whole genome shotgun (WGS) entry which is preliminary data.</text>
</comment>
<dbReference type="InterPro" id="IPR010499">
    <property type="entry name" value="AraC_E-bd"/>
</dbReference>
<protein>
    <submittedName>
        <fullName evidence="4">Transposon Tn10 TetD protein</fullName>
    </submittedName>
</protein>
<evidence type="ECO:0000256" key="1">
    <source>
        <dbReference type="ARBA" id="ARBA00023015"/>
    </source>
</evidence>
<reference evidence="4 5" key="1">
    <citation type="journal article" date="2016" name="Front. Microbiol.">
        <title>Comparative Genomic Analysis Reveals a Diverse Repertoire of Genes Involved in Prokaryote-Eukaryote Interactions within the Pseudovibrio Genus.</title>
        <authorList>
            <person name="Romano S."/>
            <person name="Fernandez-Guerra A."/>
            <person name="Reen F.J."/>
            <person name="Glockner F.O."/>
            <person name="Crowley S.P."/>
            <person name="O'Sullivan O."/>
            <person name="Cotter P.D."/>
            <person name="Adams C."/>
            <person name="Dobson A.D."/>
            <person name="O'Gara F."/>
        </authorList>
    </citation>
    <scope>NUCLEOTIDE SEQUENCE [LARGE SCALE GENOMIC DNA]</scope>
    <source>
        <strain evidence="4 5">Ad2</strain>
    </source>
</reference>
<keyword evidence="1" id="KW-0805">Transcription regulation</keyword>
<dbReference type="Gene3D" id="1.10.10.60">
    <property type="entry name" value="Homeodomain-like"/>
    <property type="match status" value="2"/>
</dbReference>
<proteinExistence type="predicted"/>
<dbReference type="GO" id="GO:0003700">
    <property type="term" value="F:DNA-binding transcription factor activity"/>
    <property type="evidence" value="ECO:0007669"/>
    <property type="project" value="InterPro"/>
</dbReference>
<dbReference type="Pfam" id="PF06445">
    <property type="entry name" value="GyrI-like"/>
    <property type="match status" value="1"/>
</dbReference>
<dbReference type="InterPro" id="IPR009057">
    <property type="entry name" value="Homeodomain-like_sf"/>
</dbReference>
<dbReference type="PANTHER" id="PTHR40055">
    <property type="entry name" value="TRANSCRIPTIONAL REGULATOR YGIV-RELATED"/>
    <property type="match status" value="1"/>
</dbReference>
<dbReference type="InterPro" id="IPR050908">
    <property type="entry name" value="SmbC-like"/>
</dbReference>
<organism evidence="4 5">
    <name type="scientific">Pseudovibrio axinellae</name>
    <dbReference type="NCBI Taxonomy" id="989403"/>
    <lineage>
        <taxon>Bacteria</taxon>
        <taxon>Pseudomonadati</taxon>
        <taxon>Pseudomonadota</taxon>
        <taxon>Alphaproteobacteria</taxon>
        <taxon>Hyphomicrobiales</taxon>
        <taxon>Stappiaceae</taxon>
        <taxon>Pseudovibrio</taxon>
    </lineage>
</organism>
<keyword evidence="5" id="KW-1185">Reference proteome</keyword>
<dbReference type="Proteomes" id="UP000076577">
    <property type="component" value="Unassembled WGS sequence"/>
</dbReference>
<dbReference type="GO" id="GO:0043565">
    <property type="term" value="F:sequence-specific DNA binding"/>
    <property type="evidence" value="ECO:0007669"/>
    <property type="project" value="InterPro"/>
</dbReference>
<dbReference type="SMART" id="SM00871">
    <property type="entry name" value="AraC_E_bind"/>
    <property type="match status" value="1"/>
</dbReference>
<dbReference type="SUPFAM" id="SSF46689">
    <property type="entry name" value="Homeodomain-like"/>
    <property type="match status" value="2"/>
</dbReference>
<dbReference type="PATRIC" id="fig|989403.3.peg.2692"/>
<dbReference type="AlphaFoldDB" id="A0A165YN76"/>
<gene>
    <name evidence="4" type="primary">tetD_1</name>
    <name evidence="4" type="ORF">PsAD2_02527</name>
</gene>
<dbReference type="Gene3D" id="3.20.80.10">
    <property type="entry name" value="Regulatory factor, effector binding domain"/>
    <property type="match status" value="1"/>
</dbReference>
<evidence type="ECO:0000313" key="5">
    <source>
        <dbReference type="Proteomes" id="UP000076577"/>
    </source>
</evidence>
<sequence length="329" mass="36902">MILVSPETILQQPVFFMPSLSQQQKIYVQRINRAIDFIEQNIQRDLSLAQIAEAARFSDFHFHRIFKAMTGETVNQFTNRIRLEKSALRLRQNPGISITEVALDMGFASSSSFARAFHANFGKSASAWRKDALQNSKISQIQSKIGKAAAESDLYLDQQTQTFVEDRGQAMDSLGITVKTLEPRRVAYVRAMGDFQKNPEIIADTWGKLMSWAGPRGLIGTAETLCMFHDDPEVTDSELMRFSSCVTLERDVDVSGEVGKMSVAGGAYACGHFNISHEQSQGAWEVMFGEWLPTSGYEPENRPCFQMYPSMSSGPEKQDVYICIPVRPL</sequence>
<keyword evidence="2" id="KW-0804">Transcription</keyword>
<dbReference type="SUPFAM" id="SSF55136">
    <property type="entry name" value="Probable bacterial effector-binding domain"/>
    <property type="match status" value="1"/>
</dbReference>
<dbReference type="PROSITE" id="PS01124">
    <property type="entry name" value="HTH_ARAC_FAMILY_2"/>
    <property type="match status" value="1"/>
</dbReference>
<dbReference type="InterPro" id="IPR029442">
    <property type="entry name" value="GyrI-like"/>
</dbReference>
<accession>A0A165YN76</accession>
<evidence type="ECO:0000313" key="4">
    <source>
        <dbReference type="EMBL" id="KZL19008.1"/>
    </source>
</evidence>
<dbReference type="SMART" id="SM00342">
    <property type="entry name" value="HTH_ARAC"/>
    <property type="match status" value="1"/>
</dbReference>
<name>A0A165YN76_9HYPH</name>